<evidence type="ECO:0000313" key="2">
    <source>
        <dbReference type="EMBL" id="KFI45666.1"/>
    </source>
</evidence>
<dbReference type="PANTHER" id="PTHR43355">
    <property type="entry name" value="FLAVIN REDUCTASE (NADPH)"/>
    <property type="match status" value="1"/>
</dbReference>
<dbReference type="Pfam" id="PF13460">
    <property type="entry name" value="NAD_binding_10"/>
    <property type="match status" value="1"/>
</dbReference>
<evidence type="ECO:0000259" key="1">
    <source>
        <dbReference type="Pfam" id="PF13460"/>
    </source>
</evidence>
<feature type="domain" description="NAD(P)-binding" evidence="1">
    <location>
        <begin position="10"/>
        <end position="194"/>
    </location>
</feature>
<dbReference type="Gene3D" id="3.40.50.720">
    <property type="entry name" value="NAD(P)-binding Rossmann-like Domain"/>
    <property type="match status" value="1"/>
</dbReference>
<name>A0A086ZGL6_9BIFI</name>
<evidence type="ECO:0000313" key="3">
    <source>
        <dbReference type="Proteomes" id="UP000029096"/>
    </source>
</evidence>
<dbReference type="InterPro" id="IPR016040">
    <property type="entry name" value="NAD(P)-bd_dom"/>
</dbReference>
<accession>A0A086ZGL6</accession>
<dbReference type="STRING" id="1437606.BBOH_0920"/>
<dbReference type="PANTHER" id="PTHR43355:SF2">
    <property type="entry name" value="FLAVIN REDUCTASE (NADPH)"/>
    <property type="match status" value="1"/>
</dbReference>
<dbReference type="GO" id="GO:0016646">
    <property type="term" value="F:oxidoreductase activity, acting on the CH-NH group of donors, NAD or NADP as acceptor"/>
    <property type="evidence" value="ECO:0007669"/>
    <property type="project" value="TreeGrafter"/>
</dbReference>
<gene>
    <name evidence="2" type="ORF">BBOH_0920</name>
</gene>
<dbReference type="Proteomes" id="UP000029096">
    <property type="component" value="Unassembled WGS sequence"/>
</dbReference>
<dbReference type="AlphaFoldDB" id="A0A086ZGL6"/>
<proteinExistence type="predicted"/>
<dbReference type="EMBL" id="JGYP01000002">
    <property type="protein sequence ID" value="KFI45666.1"/>
    <property type="molecule type" value="Genomic_DNA"/>
</dbReference>
<protein>
    <submittedName>
        <fullName evidence="2">Putative NADH-flavin reductase</fullName>
    </submittedName>
</protein>
<dbReference type="OrthoDB" id="3191258at2"/>
<sequence>MSKHIAVVAANGKAGTAIVEEATRRGMDVTAVVRGGNKTNAQHVIIKDLYDLGAGDLTGFEAVVDAFGVFDPAKLSEHGTSLMLLADALSGSQTRLLVVGGAGSLYTDKTHTHQLSDSFPESIKGVPLAMGAALDALRKRDDVHWTYESPAGDFQPDGQRTGTYVLAGEEYTTDENGRSAISYADYAVAMVDEITTDKPHDHERISVRW</sequence>
<reference evidence="2 3" key="1">
    <citation type="submission" date="2014-03" db="EMBL/GenBank/DDBJ databases">
        <title>Genomics of Bifidobacteria.</title>
        <authorList>
            <person name="Ventura M."/>
            <person name="Milani C."/>
            <person name="Lugli G.A."/>
        </authorList>
    </citation>
    <scope>NUCLEOTIDE SEQUENCE [LARGE SCALE GENOMIC DNA]</scope>
    <source>
        <strain evidence="2 3">DSM 22767</strain>
    </source>
</reference>
<dbReference type="RefSeq" id="WP_033521352.1">
    <property type="nucleotide sequence ID" value="NZ_JDUS01000006.1"/>
</dbReference>
<comment type="caution">
    <text evidence="2">The sequence shown here is derived from an EMBL/GenBank/DDBJ whole genome shotgun (WGS) entry which is preliminary data.</text>
</comment>
<dbReference type="InterPro" id="IPR051606">
    <property type="entry name" value="Polyketide_Oxido-like"/>
</dbReference>
<dbReference type="SUPFAM" id="SSF51735">
    <property type="entry name" value="NAD(P)-binding Rossmann-fold domains"/>
    <property type="match status" value="1"/>
</dbReference>
<dbReference type="InterPro" id="IPR036291">
    <property type="entry name" value="NAD(P)-bd_dom_sf"/>
</dbReference>
<organism evidence="2 3">
    <name type="scientific">Bifidobacterium bohemicum DSM 22767</name>
    <dbReference type="NCBI Taxonomy" id="1437606"/>
    <lineage>
        <taxon>Bacteria</taxon>
        <taxon>Bacillati</taxon>
        <taxon>Actinomycetota</taxon>
        <taxon>Actinomycetes</taxon>
        <taxon>Bifidobacteriales</taxon>
        <taxon>Bifidobacteriaceae</taxon>
        <taxon>Bifidobacterium</taxon>
    </lineage>
</organism>
<keyword evidence="3" id="KW-1185">Reference proteome</keyword>
<dbReference type="eggNOG" id="COG2910">
    <property type="taxonomic scope" value="Bacteria"/>
</dbReference>